<dbReference type="SUPFAM" id="SSF55874">
    <property type="entry name" value="ATPase domain of HSP90 chaperone/DNA topoisomerase II/histidine kinase"/>
    <property type="match status" value="1"/>
</dbReference>
<dbReference type="InterPro" id="IPR003594">
    <property type="entry name" value="HATPase_dom"/>
</dbReference>
<evidence type="ECO:0000259" key="2">
    <source>
        <dbReference type="Pfam" id="PF13581"/>
    </source>
</evidence>
<keyword evidence="3" id="KW-0067">ATP-binding</keyword>
<dbReference type="Pfam" id="PF13581">
    <property type="entry name" value="HATPase_c_2"/>
    <property type="match status" value="1"/>
</dbReference>
<evidence type="ECO:0000313" key="4">
    <source>
        <dbReference type="Proteomes" id="UP001515100"/>
    </source>
</evidence>
<dbReference type="GO" id="GO:0005524">
    <property type="term" value="F:ATP binding"/>
    <property type="evidence" value="ECO:0007669"/>
    <property type="project" value="UniProtKB-KW"/>
</dbReference>
<dbReference type="RefSeq" id="WP_129179623.1">
    <property type="nucleotide sequence ID" value="NZ_JAGIOG010000001.1"/>
</dbReference>
<reference evidence="3" key="1">
    <citation type="submission" date="2019-09" db="EMBL/GenBank/DDBJ databases">
        <authorList>
            <person name="Li J."/>
        </authorList>
    </citation>
    <scope>NUCLEOTIDE SEQUENCE [LARGE SCALE GENOMIC DNA]</scope>
    <source>
        <strain evidence="3">NRBC 14897</strain>
    </source>
</reference>
<dbReference type="Gene3D" id="3.30.565.10">
    <property type="entry name" value="Histidine kinase-like ATPase, C-terminal domain"/>
    <property type="match status" value="1"/>
</dbReference>
<keyword evidence="1" id="KW-0723">Serine/threonine-protein kinase</keyword>
<dbReference type="EMBL" id="SDPP02000001">
    <property type="protein sequence ID" value="KAA1379781.1"/>
    <property type="molecule type" value="Genomic_DNA"/>
</dbReference>
<dbReference type="OrthoDB" id="3748385at2"/>
<sequence>MTSRHAQQPADDPCTSFQLPFELASGRVARHRLRRDLESRDLRATFVDDAELVLAELVANGLEHGQPDTDGQIDVSWCIEDGMVRISVCDGGPPSTLRKVSFSDDGARGRGLAIVEHICDAWTVEHTDGLRVTAELQYRD</sequence>
<dbReference type="InterPro" id="IPR050267">
    <property type="entry name" value="Anti-sigma-factor_SerPK"/>
</dbReference>
<organism evidence="3 4">
    <name type="scientific">Aeromicrobium fastidiosum</name>
    <dbReference type="NCBI Taxonomy" id="52699"/>
    <lineage>
        <taxon>Bacteria</taxon>
        <taxon>Bacillati</taxon>
        <taxon>Actinomycetota</taxon>
        <taxon>Actinomycetes</taxon>
        <taxon>Propionibacteriales</taxon>
        <taxon>Nocardioidaceae</taxon>
        <taxon>Aeromicrobium</taxon>
    </lineage>
</organism>
<keyword evidence="1" id="KW-0418">Kinase</keyword>
<gene>
    <name evidence="3" type="ORF">ESP62_000755</name>
</gene>
<dbReference type="GO" id="GO:0004674">
    <property type="term" value="F:protein serine/threonine kinase activity"/>
    <property type="evidence" value="ECO:0007669"/>
    <property type="project" value="UniProtKB-KW"/>
</dbReference>
<dbReference type="PANTHER" id="PTHR35526:SF3">
    <property type="entry name" value="ANTI-SIGMA-F FACTOR RSBW"/>
    <property type="match status" value="1"/>
</dbReference>
<evidence type="ECO:0000256" key="1">
    <source>
        <dbReference type="ARBA" id="ARBA00022527"/>
    </source>
</evidence>
<comment type="caution">
    <text evidence="3">The sequence shown here is derived from an EMBL/GenBank/DDBJ whole genome shotgun (WGS) entry which is preliminary data.</text>
</comment>
<keyword evidence="1" id="KW-0808">Transferase</keyword>
<keyword evidence="3" id="KW-0547">Nucleotide-binding</keyword>
<protein>
    <submittedName>
        <fullName evidence="3">ATP-binding protein</fullName>
    </submittedName>
</protein>
<accession>A0A641ARU0</accession>
<feature type="domain" description="Histidine kinase/HSP90-like ATPase" evidence="2">
    <location>
        <begin position="20"/>
        <end position="131"/>
    </location>
</feature>
<dbReference type="PANTHER" id="PTHR35526">
    <property type="entry name" value="ANTI-SIGMA-F FACTOR RSBW-RELATED"/>
    <property type="match status" value="1"/>
</dbReference>
<proteinExistence type="predicted"/>
<dbReference type="InterPro" id="IPR036890">
    <property type="entry name" value="HATPase_C_sf"/>
</dbReference>
<evidence type="ECO:0000313" key="3">
    <source>
        <dbReference type="EMBL" id="KAA1379781.1"/>
    </source>
</evidence>
<name>A0A641ARU0_9ACTN</name>
<dbReference type="CDD" id="cd16936">
    <property type="entry name" value="HATPase_RsbW-like"/>
    <property type="match status" value="1"/>
</dbReference>
<dbReference type="Proteomes" id="UP001515100">
    <property type="component" value="Unassembled WGS sequence"/>
</dbReference>
<dbReference type="AlphaFoldDB" id="A0A641ARU0"/>
<keyword evidence="4" id="KW-1185">Reference proteome</keyword>